<dbReference type="InterPro" id="IPR044788">
    <property type="entry name" value="X8_dom_prot"/>
</dbReference>
<dbReference type="PANTHER" id="PTHR31044">
    <property type="entry name" value="BETA-1,3 GLUCANASE"/>
    <property type="match status" value="1"/>
</dbReference>
<name>A0ABR2SG26_9ROSI</name>
<evidence type="ECO:0000313" key="7">
    <source>
        <dbReference type="Proteomes" id="UP001396334"/>
    </source>
</evidence>
<evidence type="ECO:0000259" key="5">
    <source>
        <dbReference type="SMART" id="SM00768"/>
    </source>
</evidence>
<evidence type="ECO:0000256" key="4">
    <source>
        <dbReference type="SAM" id="SignalP"/>
    </source>
</evidence>
<dbReference type="InterPro" id="IPR012946">
    <property type="entry name" value="X8"/>
</dbReference>
<evidence type="ECO:0000256" key="1">
    <source>
        <dbReference type="ARBA" id="ARBA00004609"/>
    </source>
</evidence>
<gene>
    <name evidence="6" type="ORF">V6N11_004372</name>
</gene>
<proteinExistence type="predicted"/>
<feature type="domain" description="X8" evidence="5">
    <location>
        <begin position="20"/>
        <end position="106"/>
    </location>
</feature>
<keyword evidence="3 4" id="KW-0732">Signal</keyword>
<evidence type="ECO:0000313" key="6">
    <source>
        <dbReference type="EMBL" id="KAK9024195.1"/>
    </source>
</evidence>
<protein>
    <recommendedName>
        <fullName evidence="5">X8 domain-containing protein</fullName>
    </recommendedName>
</protein>
<comment type="caution">
    <text evidence="6">The sequence shown here is derived from an EMBL/GenBank/DDBJ whole genome shotgun (WGS) entry which is preliminary data.</text>
</comment>
<keyword evidence="7" id="KW-1185">Reference proteome</keyword>
<keyword evidence="2" id="KW-0449">Lipoprotein</keyword>
<feature type="signal peptide" evidence="4">
    <location>
        <begin position="1"/>
        <end position="19"/>
    </location>
</feature>
<dbReference type="SMART" id="SM00768">
    <property type="entry name" value="X8"/>
    <property type="match status" value="1"/>
</dbReference>
<reference evidence="6 7" key="1">
    <citation type="journal article" date="2024" name="G3 (Bethesda)">
        <title>Genome assembly of Hibiscus sabdariffa L. provides insights into metabolisms of medicinal natural products.</title>
        <authorList>
            <person name="Kim T."/>
        </authorList>
    </citation>
    <scope>NUCLEOTIDE SEQUENCE [LARGE SCALE GENOMIC DNA]</scope>
    <source>
        <strain evidence="6">TK-2024</strain>
        <tissue evidence="6">Old leaves</tissue>
    </source>
</reference>
<evidence type="ECO:0000256" key="3">
    <source>
        <dbReference type="ARBA" id="ARBA00022729"/>
    </source>
</evidence>
<organism evidence="6 7">
    <name type="scientific">Hibiscus sabdariffa</name>
    <name type="common">roselle</name>
    <dbReference type="NCBI Taxonomy" id="183260"/>
    <lineage>
        <taxon>Eukaryota</taxon>
        <taxon>Viridiplantae</taxon>
        <taxon>Streptophyta</taxon>
        <taxon>Embryophyta</taxon>
        <taxon>Tracheophyta</taxon>
        <taxon>Spermatophyta</taxon>
        <taxon>Magnoliopsida</taxon>
        <taxon>eudicotyledons</taxon>
        <taxon>Gunneridae</taxon>
        <taxon>Pentapetalae</taxon>
        <taxon>rosids</taxon>
        <taxon>malvids</taxon>
        <taxon>Malvales</taxon>
        <taxon>Malvaceae</taxon>
        <taxon>Malvoideae</taxon>
        <taxon>Hibiscus</taxon>
    </lineage>
</organism>
<dbReference type="Pfam" id="PF07983">
    <property type="entry name" value="X8"/>
    <property type="match status" value="1"/>
</dbReference>
<dbReference type="Gene3D" id="1.20.58.1040">
    <property type="match status" value="1"/>
</dbReference>
<keyword evidence="2" id="KW-0325">Glycoprotein</keyword>
<dbReference type="PANTHER" id="PTHR31044:SF144">
    <property type="entry name" value="X8 DOMAIN-CONTAINING PROTEIN"/>
    <property type="match status" value="1"/>
</dbReference>
<dbReference type="Proteomes" id="UP001396334">
    <property type="component" value="Unassembled WGS sequence"/>
</dbReference>
<accession>A0ABR2SG26</accession>
<dbReference type="EMBL" id="JBBPBN010000015">
    <property type="protein sequence ID" value="KAK9024195.1"/>
    <property type="molecule type" value="Genomic_DNA"/>
</dbReference>
<comment type="subcellular location">
    <subcellularLocation>
        <location evidence="1">Cell membrane</location>
        <topology evidence="1">Lipid-anchor</topology>
        <topology evidence="1">GPI-anchor</topology>
    </subcellularLocation>
</comment>
<keyword evidence="2" id="KW-0336">GPI-anchor</keyword>
<evidence type="ECO:0000256" key="2">
    <source>
        <dbReference type="ARBA" id="ARBA00022622"/>
    </source>
</evidence>
<sequence length="273" mass="28746">MAPLFCLLLFLAMTGHSRATYCLCNDGVSNQALQAALDYACGNGADCSAILQNGACYNPNTVKDHCNYAVNSYFQNSGQATGSCNFSGAATVSPNPPTNIASTCSYPSSSTGTGTGTTPPTGIPTTGTPPGTSTAFGPTGTTGINLPNHAGAIFTSVNSIFFTFCTALWIVTGRSKPIPDEGGLRRVGEIDRGSSFLPHLPWLLFPLRPPSKPPFPLVVLWSWLTFDEGIMCLSSLSTAYRNIMLVFLAAFDDFVFAVKTLPSDVGSRCSPVQ</sequence>
<keyword evidence="2" id="KW-0472">Membrane</keyword>
<feature type="chain" id="PRO_5046184790" description="X8 domain-containing protein" evidence="4">
    <location>
        <begin position="20"/>
        <end position="273"/>
    </location>
</feature>